<name>X1N517_9ZZZZ</name>
<reference evidence="1" key="1">
    <citation type="journal article" date="2014" name="Front. Microbiol.">
        <title>High frequency of phylogenetically diverse reductive dehalogenase-homologous genes in deep subseafloor sedimentary metagenomes.</title>
        <authorList>
            <person name="Kawai M."/>
            <person name="Futagami T."/>
            <person name="Toyoda A."/>
            <person name="Takaki Y."/>
            <person name="Nishi S."/>
            <person name="Hori S."/>
            <person name="Arai W."/>
            <person name="Tsubouchi T."/>
            <person name="Morono Y."/>
            <person name="Uchiyama I."/>
            <person name="Ito T."/>
            <person name="Fujiyama A."/>
            <person name="Inagaki F."/>
            <person name="Takami H."/>
        </authorList>
    </citation>
    <scope>NUCLEOTIDE SEQUENCE</scope>
    <source>
        <strain evidence="1">Expedition CK06-06</strain>
    </source>
</reference>
<organism evidence="1">
    <name type="scientific">marine sediment metagenome</name>
    <dbReference type="NCBI Taxonomy" id="412755"/>
    <lineage>
        <taxon>unclassified sequences</taxon>
        <taxon>metagenomes</taxon>
        <taxon>ecological metagenomes</taxon>
    </lineage>
</organism>
<protein>
    <submittedName>
        <fullName evidence="1">Uncharacterized protein</fullName>
    </submittedName>
</protein>
<accession>X1N517</accession>
<gene>
    <name evidence="1" type="ORF">S06H3_22344</name>
</gene>
<sequence length="139" mass="15792">MAKLEVMPQQAIIDSFKGTIDFYLWMGIPCARKWPFIPPYVRSPQELATHEAFAWAAANWNSLSPEVVSAYNETAQGSSLSGRDLFVKSFISDYFRESQWYTPPPPIQYLNDLLDVSVPAPSDGERLTWEADTITWKAI</sequence>
<proteinExistence type="predicted"/>
<evidence type="ECO:0000313" key="1">
    <source>
        <dbReference type="EMBL" id="GAI13714.1"/>
    </source>
</evidence>
<dbReference type="AlphaFoldDB" id="X1N517"/>
<dbReference type="EMBL" id="BARV01011921">
    <property type="protein sequence ID" value="GAI13714.1"/>
    <property type="molecule type" value="Genomic_DNA"/>
</dbReference>
<comment type="caution">
    <text evidence="1">The sequence shown here is derived from an EMBL/GenBank/DDBJ whole genome shotgun (WGS) entry which is preliminary data.</text>
</comment>